<dbReference type="InterPro" id="IPR036259">
    <property type="entry name" value="MFS_trans_sf"/>
</dbReference>
<evidence type="ECO:0000256" key="4">
    <source>
        <dbReference type="ARBA" id="ARBA00022989"/>
    </source>
</evidence>
<dbReference type="InterPro" id="IPR020846">
    <property type="entry name" value="MFS_dom"/>
</dbReference>
<feature type="transmembrane region" description="Helical" evidence="6">
    <location>
        <begin position="275"/>
        <end position="292"/>
    </location>
</feature>
<feature type="transmembrane region" description="Helical" evidence="6">
    <location>
        <begin position="101"/>
        <end position="126"/>
    </location>
</feature>
<dbReference type="PROSITE" id="PS50850">
    <property type="entry name" value="MFS"/>
    <property type="match status" value="1"/>
</dbReference>
<dbReference type="InterPro" id="IPR052714">
    <property type="entry name" value="MFS_Exporter"/>
</dbReference>
<organism evidence="8 9">
    <name type="scientific">Sporomusa silvacetica DSM 10669</name>
    <dbReference type="NCBI Taxonomy" id="1123289"/>
    <lineage>
        <taxon>Bacteria</taxon>
        <taxon>Bacillati</taxon>
        <taxon>Bacillota</taxon>
        <taxon>Negativicutes</taxon>
        <taxon>Selenomonadales</taxon>
        <taxon>Sporomusaceae</taxon>
        <taxon>Sporomusa</taxon>
    </lineage>
</organism>
<keyword evidence="9" id="KW-1185">Reference proteome</keyword>
<feature type="transmembrane region" description="Helical" evidence="6">
    <location>
        <begin position="47"/>
        <end position="65"/>
    </location>
</feature>
<dbReference type="PANTHER" id="PTHR23531">
    <property type="entry name" value="QUINOLENE RESISTANCE PROTEIN NORA"/>
    <property type="match status" value="1"/>
</dbReference>
<feature type="transmembrane region" description="Helical" evidence="6">
    <location>
        <begin position="163"/>
        <end position="186"/>
    </location>
</feature>
<keyword evidence="2" id="KW-0813">Transport</keyword>
<feature type="transmembrane region" description="Helical" evidence="6">
    <location>
        <begin position="298"/>
        <end position="321"/>
    </location>
</feature>
<feature type="transmembrane region" description="Helical" evidence="6">
    <location>
        <begin position="77"/>
        <end position="95"/>
    </location>
</feature>
<feature type="transmembrane region" description="Helical" evidence="6">
    <location>
        <begin position="138"/>
        <end position="157"/>
    </location>
</feature>
<dbReference type="PROSITE" id="PS00216">
    <property type="entry name" value="SUGAR_TRANSPORT_1"/>
    <property type="match status" value="1"/>
</dbReference>
<name>A0ABZ3IHT3_9FIRM</name>
<dbReference type="CDD" id="cd17489">
    <property type="entry name" value="MFS_YfcJ_like"/>
    <property type="match status" value="1"/>
</dbReference>
<feature type="transmembrane region" description="Helical" evidence="6">
    <location>
        <begin position="12"/>
        <end position="35"/>
    </location>
</feature>
<comment type="subcellular location">
    <subcellularLocation>
        <location evidence="1">Cell membrane</location>
        <topology evidence="1">Multi-pass membrane protein</topology>
    </subcellularLocation>
</comment>
<evidence type="ECO:0000256" key="3">
    <source>
        <dbReference type="ARBA" id="ARBA00022692"/>
    </source>
</evidence>
<evidence type="ECO:0000256" key="1">
    <source>
        <dbReference type="ARBA" id="ARBA00004651"/>
    </source>
</evidence>
<feature type="transmembrane region" description="Helical" evidence="6">
    <location>
        <begin position="245"/>
        <end position="263"/>
    </location>
</feature>
<dbReference type="InterPro" id="IPR011701">
    <property type="entry name" value="MFS"/>
</dbReference>
<proteinExistence type="predicted"/>
<evidence type="ECO:0000256" key="2">
    <source>
        <dbReference type="ARBA" id="ARBA00022448"/>
    </source>
</evidence>
<dbReference type="InterPro" id="IPR005829">
    <property type="entry name" value="Sugar_transporter_CS"/>
</dbReference>
<feature type="domain" description="Major facilitator superfamily (MFS) profile" evidence="7">
    <location>
        <begin position="10"/>
        <end position="387"/>
    </location>
</feature>
<feature type="transmembrane region" description="Helical" evidence="6">
    <location>
        <begin position="207"/>
        <end position="233"/>
    </location>
</feature>
<evidence type="ECO:0000313" key="9">
    <source>
        <dbReference type="Proteomes" id="UP000216752"/>
    </source>
</evidence>
<evidence type="ECO:0000256" key="6">
    <source>
        <dbReference type="SAM" id="Phobius"/>
    </source>
</evidence>
<accession>A0ABZ3IHT3</accession>
<dbReference type="PANTHER" id="PTHR23531:SF2">
    <property type="entry name" value="PERMEASE"/>
    <property type="match status" value="1"/>
</dbReference>
<evidence type="ECO:0000256" key="5">
    <source>
        <dbReference type="ARBA" id="ARBA00023136"/>
    </source>
</evidence>
<keyword evidence="4 6" id="KW-1133">Transmembrane helix</keyword>
<protein>
    <submittedName>
        <fullName evidence="8">Staphylopine export protein</fullName>
    </submittedName>
</protein>
<dbReference type="SUPFAM" id="SSF103473">
    <property type="entry name" value="MFS general substrate transporter"/>
    <property type="match status" value="1"/>
</dbReference>
<sequence>MQKTKLWTMNFLIDSMTNLFIYLAYYLLMVTIAVYATDNLQASPSEAGLASGIFIVGALFARIFAGRSIEQVGRKKMLYFGLAFFLITTLLYFKITSLQFLFVIRFLHGVGFGIASTATGTVIASIIPNERRGEGTSYYAMSVTLASAVGPFLGMFLNQQGSFSMMLVLVVILLAVSLITVFFLRVPEVSLTKEQLDEMKRFALNNFFEAKAIPISIISVFVGLGFSSILSFLTSYTREINLIDAGSFFFIVYAAAILFSRPVTGRWFDQKGENFVMYPAFLLFAVGLIILSQAQQGLALLLAGGIIGLGYGTFLSSAQAITVKVSPRHRMGLATSTFFSFIDLGIGVGPFFLGFMIPVTGFRGLYACAAIVVFACTILYYFLHGRKAAEYGEPPAAEG</sequence>
<evidence type="ECO:0000259" key="7">
    <source>
        <dbReference type="PROSITE" id="PS50850"/>
    </source>
</evidence>
<gene>
    <name evidence="8" type="primary">cntE_1</name>
    <name evidence="8" type="ORF">SPSIL_013480</name>
</gene>
<dbReference type="Proteomes" id="UP000216752">
    <property type="component" value="Chromosome"/>
</dbReference>
<feature type="transmembrane region" description="Helical" evidence="6">
    <location>
        <begin position="333"/>
        <end position="357"/>
    </location>
</feature>
<dbReference type="EMBL" id="CP155573">
    <property type="protein sequence ID" value="XFO65239.1"/>
    <property type="molecule type" value="Genomic_DNA"/>
</dbReference>
<dbReference type="Gene3D" id="1.20.1250.20">
    <property type="entry name" value="MFS general substrate transporter like domains"/>
    <property type="match status" value="2"/>
</dbReference>
<dbReference type="RefSeq" id="WP_094605922.1">
    <property type="nucleotide sequence ID" value="NZ_CP155573.1"/>
</dbReference>
<keyword evidence="3 6" id="KW-0812">Transmembrane</keyword>
<dbReference type="Pfam" id="PF07690">
    <property type="entry name" value="MFS_1"/>
    <property type="match status" value="1"/>
</dbReference>
<feature type="transmembrane region" description="Helical" evidence="6">
    <location>
        <begin position="363"/>
        <end position="383"/>
    </location>
</feature>
<reference evidence="8" key="1">
    <citation type="submission" date="2024-05" db="EMBL/GenBank/DDBJ databases">
        <title>Isolation and characterization of Sporomusa carbonis sp. nov., a carboxydotrophic hydrogenogen in the genus of Sporomusa isolated from a charcoal burning pile.</title>
        <authorList>
            <person name="Boeer T."/>
            <person name="Rosenbaum F."/>
            <person name="Eysell L."/>
            <person name="Mueller V."/>
            <person name="Daniel R."/>
            <person name="Poehlein A."/>
        </authorList>
    </citation>
    <scope>NUCLEOTIDE SEQUENCE [LARGE SCALE GENOMIC DNA]</scope>
    <source>
        <strain evidence="8">DSM 10669</strain>
    </source>
</reference>
<evidence type="ECO:0000313" key="8">
    <source>
        <dbReference type="EMBL" id="XFO65239.1"/>
    </source>
</evidence>
<keyword evidence="5 6" id="KW-0472">Membrane</keyword>